<dbReference type="InterPro" id="IPR036909">
    <property type="entry name" value="Cyt_c-like_dom_sf"/>
</dbReference>
<name>A0ABV7PIZ3_9BURK</name>
<evidence type="ECO:0000259" key="6">
    <source>
        <dbReference type="PROSITE" id="PS51007"/>
    </source>
</evidence>
<evidence type="ECO:0000313" key="7">
    <source>
        <dbReference type="EMBL" id="MFC3458421.1"/>
    </source>
</evidence>
<reference evidence="8" key="1">
    <citation type="journal article" date="2019" name="Int. J. Syst. Evol. Microbiol.">
        <title>The Global Catalogue of Microorganisms (GCM) 10K type strain sequencing project: providing services to taxonomists for standard genome sequencing and annotation.</title>
        <authorList>
            <consortium name="The Broad Institute Genomics Platform"/>
            <consortium name="The Broad Institute Genome Sequencing Center for Infectious Disease"/>
            <person name="Wu L."/>
            <person name="Ma J."/>
        </authorList>
    </citation>
    <scope>NUCLEOTIDE SEQUENCE [LARGE SCALE GENOMIC DNA]</scope>
    <source>
        <strain evidence="8">CCM 7480</strain>
    </source>
</reference>
<sequence length="206" mass="21992">MKASGKEILTTSLVTIAVLVVVAAAVLWSGAYSFAADVRHSRSVLSMIEFARDRSISVRADDIKVPPLGEQELVTKGAGNYEAMCAQCHQAPGKGPTELSRGLYPSPPNLVRHPVEPAAAFWIIKHGIKASGMPAWGKSMQDRDIWSLVAFLQRLPSMDQAAYRKLVEQSGGHSHGSASSARRDDGSAMQGAGHGPNEQSEGVHAH</sequence>
<feature type="domain" description="Cytochrome c" evidence="6">
    <location>
        <begin position="72"/>
        <end position="156"/>
    </location>
</feature>
<evidence type="ECO:0000256" key="2">
    <source>
        <dbReference type="ARBA" id="ARBA00022723"/>
    </source>
</evidence>
<dbReference type="RefSeq" id="WP_312547274.1">
    <property type="nucleotide sequence ID" value="NZ_JBHRVV010000001.1"/>
</dbReference>
<keyword evidence="1 4" id="KW-0349">Heme</keyword>
<dbReference type="SUPFAM" id="SSF46626">
    <property type="entry name" value="Cytochrome c"/>
    <property type="match status" value="1"/>
</dbReference>
<proteinExistence type="predicted"/>
<dbReference type="PROSITE" id="PS51007">
    <property type="entry name" value="CYTC"/>
    <property type="match status" value="1"/>
</dbReference>
<dbReference type="EMBL" id="JBHRVV010000001">
    <property type="protein sequence ID" value="MFC3458421.1"/>
    <property type="molecule type" value="Genomic_DNA"/>
</dbReference>
<organism evidence="7 8">
    <name type="scientific">Massilia haematophila</name>
    <dbReference type="NCBI Taxonomy" id="457923"/>
    <lineage>
        <taxon>Bacteria</taxon>
        <taxon>Pseudomonadati</taxon>
        <taxon>Pseudomonadota</taxon>
        <taxon>Betaproteobacteria</taxon>
        <taxon>Burkholderiales</taxon>
        <taxon>Oxalobacteraceae</taxon>
        <taxon>Telluria group</taxon>
        <taxon>Massilia</taxon>
    </lineage>
</organism>
<feature type="compositionally biased region" description="Low complexity" evidence="5">
    <location>
        <begin position="170"/>
        <end position="180"/>
    </location>
</feature>
<keyword evidence="3 4" id="KW-0408">Iron</keyword>
<dbReference type="InterPro" id="IPR009056">
    <property type="entry name" value="Cyt_c-like_dom"/>
</dbReference>
<protein>
    <submittedName>
        <fullName evidence="7">C-type cytochrome</fullName>
    </submittedName>
</protein>
<dbReference type="Gene3D" id="1.10.760.10">
    <property type="entry name" value="Cytochrome c-like domain"/>
    <property type="match status" value="1"/>
</dbReference>
<evidence type="ECO:0000256" key="4">
    <source>
        <dbReference type="PROSITE-ProRule" id="PRU00433"/>
    </source>
</evidence>
<feature type="region of interest" description="Disordered" evidence="5">
    <location>
        <begin position="168"/>
        <end position="206"/>
    </location>
</feature>
<accession>A0ABV7PIZ3</accession>
<evidence type="ECO:0000256" key="3">
    <source>
        <dbReference type="ARBA" id="ARBA00023004"/>
    </source>
</evidence>
<gene>
    <name evidence="7" type="ORF">ACFOPH_09205</name>
</gene>
<comment type="caution">
    <text evidence="7">The sequence shown here is derived from an EMBL/GenBank/DDBJ whole genome shotgun (WGS) entry which is preliminary data.</text>
</comment>
<keyword evidence="8" id="KW-1185">Reference proteome</keyword>
<dbReference type="Pfam" id="PF13442">
    <property type="entry name" value="Cytochrome_CBB3"/>
    <property type="match status" value="1"/>
</dbReference>
<evidence type="ECO:0000313" key="8">
    <source>
        <dbReference type="Proteomes" id="UP001595665"/>
    </source>
</evidence>
<evidence type="ECO:0000256" key="1">
    <source>
        <dbReference type="ARBA" id="ARBA00022617"/>
    </source>
</evidence>
<evidence type="ECO:0000256" key="5">
    <source>
        <dbReference type="SAM" id="MobiDB-lite"/>
    </source>
</evidence>
<dbReference type="Proteomes" id="UP001595665">
    <property type="component" value="Unassembled WGS sequence"/>
</dbReference>
<keyword evidence="2 4" id="KW-0479">Metal-binding</keyword>